<comment type="caution">
    <text evidence="1">The sequence shown here is derived from an EMBL/GenBank/DDBJ whole genome shotgun (WGS) entry which is preliminary data.</text>
</comment>
<dbReference type="Pfam" id="PF10936">
    <property type="entry name" value="DUF2617"/>
    <property type="match status" value="1"/>
</dbReference>
<dbReference type="AlphaFoldDB" id="X0XW05"/>
<sequence>MDIEHARQAVTQLRFHLYSRPLHPELFRIDRSQTIRQRRYQADIWLVGLAHVVTLRSKDTVVTEVAAAPSEVLPERGLVASFKFRGERDEEREFEGGLRYIFSSQVEQMSENVFKACHDDLLADAQQFGQHVTYPELASNGLVPFSYLSVEPRDTELHVHAFHLFP</sequence>
<name>X0XW05_9ZZZZ</name>
<feature type="non-terminal residue" evidence="1">
    <location>
        <position position="166"/>
    </location>
</feature>
<protein>
    <recommendedName>
        <fullName evidence="2">DUF2617 domain-containing protein</fullName>
    </recommendedName>
</protein>
<evidence type="ECO:0000313" key="1">
    <source>
        <dbReference type="EMBL" id="GAG47540.1"/>
    </source>
</evidence>
<reference evidence="1" key="1">
    <citation type="journal article" date="2014" name="Front. Microbiol.">
        <title>High frequency of phylogenetically diverse reductive dehalogenase-homologous genes in deep subseafloor sedimentary metagenomes.</title>
        <authorList>
            <person name="Kawai M."/>
            <person name="Futagami T."/>
            <person name="Toyoda A."/>
            <person name="Takaki Y."/>
            <person name="Nishi S."/>
            <person name="Hori S."/>
            <person name="Arai W."/>
            <person name="Tsubouchi T."/>
            <person name="Morono Y."/>
            <person name="Uchiyama I."/>
            <person name="Ito T."/>
            <person name="Fujiyama A."/>
            <person name="Inagaki F."/>
            <person name="Takami H."/>
        </authorList>
    </citation>
    <scope>NUCLEOTIDE SEQUENCE</scope>
    <source>
        <strain evidence="1">Expedition CK06-06</strain>
    </source>
</reference>
<evidence type="ECO:0008006" key="2">
    <source>
        <dbReference type="Google" id="ProtNLM"/>
    </source>
</evidence>
<organism evidence="1">
    <name type="scientific">marine sediment metagenome</name>
    <dbReference type="NCBI Taxonomy" id="412755"/>
    <lineage>
        <taxon>unclassified sequences</taxon>
        <taxon>metagenomes</taxon>
        <taxon>ecological metagenomes</taxon>
    </lineage>
</organism>
<dbReference type="InterPro" id="IPR024486">
    <property type="entry name" value="DUF2617"/>
</dbReference>
<dbReference type="EMBL" id="BARS01054303">
    <property type="protein sequence ID" value="GAG47540.1"/>
    <property type="molecule type" value="Genomic_DNA"/>
</dbReference>
<proteinExistence type="predicted"/>
<gene>
    <name evidence="1" type="ORF">S01H1_80417</name>
</gene>
<accession>X0XW05</accession>